<feature type="region of interest" description="Disordered" evidence="1">
    <location>
        <begin position="75"/>
        <end position="117"/>
    </location>
</feature>
<accession>A0AAW2L011</accession>
<evidence type="ECO:0000256" key="1">
    <source>
        <dbReference type="SAM" id="MobiDB-lite"/>
    </source>
</evidence>
<evidence type="ECO:0000313" key="3">
    <source>
        <dbReference type="EMBL" id="KAL0311949.1"/>
    </source>
</evidence>
<feature type="compositionally biased region" description="Pro residues" evidence="1">
    <location>
        <begin position="82"/>
        <end position="115"/>
    </location>
</feature>
<organism evidence="3">
    <name type="scientific">Sesamum radiatum</name>
    <name type="common">Black benniseed</name>
    <dbReference type="NCBI Taxonomy" id="300843"/>
    <lineage>
        <taxon>Eukaryota</taxon>
        <taxon>Viridiplantae</taxon>
        <taxon>Streptophyta</taxon>
        <taxon>Embryophyta</taxon>
        <taxon>Tracheophyta</taxon>
        <taxon>Spermatophyta</taxon>
        <taxon>Magnoliopsida</taxon>
        <taxon>eudicotyledons</taxon>
        <taxon>Gunneridae</taxon>
        <taxon>Pentapetalae</taxon>
        <taxon>asterids</taxon>
        <taxon>lamiids</taxon>
        <taxon>Lamiales</taxon>
        <taxon>Pedaliaceae</taxon>
        <taxon>Sesamum</taxon>
    </lineage>
</organism>
<dbReference type="AlphaFoldDB" id="A0AAW2L011"/>
<proteinExistence type="predicted"/>
<evidence type="ECO:0000256" key="2">
    <source>
        <dbReference type="SAM" id="SignalP"/>
    </source>
</evidence>
<feature type="signal peptide" evidence="2">
    <location>
        <begin position="1"/>
        <end position="19"/>
    </location>
</feature>
<protein>
    <submittedName>
        <fullName evidence="3">Uncharacterized protein</fullName>
    </submittedName>
</protein>
<feature type="chain" id="PRO_5043509112" evidence="2">
    <location>
        <begin position="20"/>
        <end position="282"/>
    </location>
</feature>
<dbReference type="EMBL" id="JACGWJ010000026">
    <property type="protein sequence ID" value="KAL0311949.1"/>
    <property type="molecule type" value="Genomic_DNA"/>
</dbReference>
<reference evidence="3" key="2">
    <citation type="journal article" date="2024" name="Plant">
        <title>Genomic evolution and insights into agronomic trait innovations of Sesamum species.</title>
        <authorList>
            <person name="Miao H."/>
            <person name="Wang L."/>
            <person name="Qu L."/>
            <person name="Liu H."/>
            <person name="Sun Y."/>
            <person name="Le M."/>
            <person name="Wang Q."/>
            <person name="Wei S."/>
            <person name="Zheng Y."/>
            <person name="Lin W."/>
            <person name="Duan Y."/>
            <person name="Cao H."/>
            <person name="Xiong S."/>
            <person name="Wang X."/>
            <person name="Wei L."/>
            <person name="Li C."/>
            <person name="Ma Q."/>
            <person name="Ju M."/>
            <person name="Zhao R."/>
            <person name="Li G."/>
            <person name="Mu C."/>
            <person name="Tian Q."/>
            <person name="Mei H."/>
            <person name="Zhang T."/>
            <person name="Gao T."/>
            <person name="Zhang H."/>
        </authorList>
    </citation>
    <scope>NUCLEOTIDE SEQUENCE</scope>
    <source>
        <strain evidence="3">G02</strain>
    </source>
</reference>
<gene>
    <name evidence="3" type="ORF">Sradi_5594200</name>
</gene>
<dbReference type="PANTHER" id="PTHR31656">
    <property type="entry name" value="ROOT CAP DOMAIN-CONTAINING PROTEIN"/>
    <property type="match status" value="1"/>
</dbReference>
<sequence length="282" mass="30782">MARLLLSAFVLLTVALSEGAPNKPKKVKCNDKKNFPDCFQKDLYCPDACPQHCTANCTTCQPVCVPPLHPPKPHKAVCPSPSYSPPPPVVTPSPPATAPTPPPPTNSTPSSPPSPSYTHHRLLLAPLLIVLRLLEGKESGAKTDCNKPGAVCQDPRFIGADGITFYFHGKKDRDFCIVSDTNLHINAHFIGRRNENMGRDFTWVQSLGILFGNHQIFVGAKKTATWDNAVDRLELSFDGLPVYIAEGEGGKWQPTSEPGITITRSRDTNAVVLLENGEWKIK</sequence>
<keyword evidence="2" id="KW-0732">Signal</keyword>
<reference evidence="3" key="1">
    <citation type="submission" date="2020-06" db="EMBL/GenBank/DDBJ databases">
        <authorList>
            <person name="Li T."/>
            <person name="Hu X."/>
            <person name="Zhang T."/>
            <person name="Song X."/>
            <person name="Zhang H."/>
            <person name="Dai N."/>
            <person name="Sheng W."/>
            <person name="Hou X."/>
            <person name="Wei L."/>
        </authorList>
    </citation>
    <scope>NUCLEOTIDE SEQUENCE</scope>
    <source>
        <strain evidence="3">G02</strain>
        <tissue evidence="3">Leaf</tissue>
    </source>
</reference>
<name>A0AAW2L011_SESRA</name>
<comment type="caution">
    <text evidence="3">The sequence shown here is derived from an EMBL/GenBank/DDBJ whole genome shotgun (WGS) entry which is preliminary data.</text>
</comment>